<dbReference type="EMBL" id="LN999010">
    <property type="protein sequence ID" value="CUX77792.1"/>
    <property type="molecule type" value="Genomic_DNA"/>
</dbReference>
<dbReference type="GeneID" id="79063638"/>
<organism evidence="2 3">
    <name type="scientific">Thermococcus chitonophagus</name>
    <dbReference type="NCBI Taxonomy" id="54262"/>
    <lineage>
        <taxon>Archaea</taxon>
        <taxon>Methanobacteriati</taxon>
        <taxon>Methanobacteriota</taxon>
        <taxon>Thermococci</taxon>
        <taxon>Thermococcales</taxon>
        <taxon>Thermococcaceae</taxon>
        <taxon>Thermococcus</taxon>
    </lineage>
</organism>
<name>A0A160VSF0_9EURY</name>
<protein>
    <submittedName>
        <fullName evidence="2">Uncharacterized protein</fullName>
    </submittedName>
</protein>
<evidence type="ECO:0000313" key="3">
    <source>
        <dbReference type="Proteomes" id="UP000093069"/>
    </source>
</evidence>
<dbReference type="Proteomes" id="UP000093069">
    <property type="component" value="Chromosome I"/>
</dbReference>
<dbReference type="KEGG" id="tch:CHITON_1013"/>
<evidence type="ECO:0000313" key="2">
    <source>
        <dbReference type="EMBL" id="CUX77792.1"/>
    </source>
</evidence>
<dbReference type="RefSeq" id="WP_269451368.1">
    <property type="nucleotide sequence ID" value="NZ_CP015193.1"/>
</dbReference>
<evidence type="ECO:0000256" key="1">
    <source>
        <dbReference type="SAM" id="Phobius"/>
    </source>
</evidence>
<gene>
    <name evidence="2" type="ORF">CHITON_1013</name>
</gene>
<dbReference type="AlphaFoldDB" id="A0A160VSF0"/>
<feature type="transmembrane region" description="Helical" evidence="1">
    <location>
        <begin position="20"/>
        <end position="41"/>
    </location>
</feature>
<sequence length="43" mass="4910">MTIDIYWRILGLVIGYLKFFLYEALASALALYTFTIIIAGYST</sequence>
<reference evidence="3" key="1">
    <citation type="submission" date="2016-01" db="EMBL/GenBank/DDBJ databases">
        <authorList>
            <person name="Vorgias C.E."/>
        </authorList>
    </citation>
    <scope>NUCLEOTIDE SEQUENCE [LARGE SCALE GENOMIC DNA]</scope>
</reference>
<proteinExistence type="predicted"/>
<keyword evidence="1" id="KW-0472">Membrane</keyword>
<accession>A0A160VSF0</accession>
<keyword evidence="1" id="KW-1133">Transmembrane helix</keyword>
<keyword evidence="1" id="KW-0812">Transmembrane</keyword>